<accession>A0A7R9CI32</accession>
<feature type="compositionally biased region" description="Basic and acidic residues" evidence="1">
    <location>
        <begin position="65"/>
        <end position="80"/>
    </location>
</feature>
<sequence>MLRSCGSMMKTKVVAAATPISSRAPSAPGGRVKAKQQKAPPKSLMSVGLAGAAGVSHPVGSPSERMNRLEGGRTESRQHEVAVGGGNVPATRSCGGRQGTSRQHEVAVGGAGTVPATRSRGGREEGASHWFGKTRVILAAKRANRKKGVDYRGKSVTDGSENMDREWSRQ</sequence>
<gene>
    <name evidence="2" type="ORF">TPSB3V08_LOCUS552</name>
</gene>
<name>A0A7R9CI32_TIMPO</name>
<organism evidence="2">
    <name type="scientific">Timema poppense</name>
    <name type="common">Walking stick</name>
    <dbReference type="NCBI Taxonomy" id="170557"/>
    <lineage>
        <taxon>Eukaryota</taxon>
        <taxon>Metazoa</taxon>
        <taxon>Ecdysozoa</taxon>
        <taxon>Arthropoda</taxon>
        <taxon>Hexapoda</taxon>
        <taxon>Insecta</taxon>
        <taxon>Pterygota</taxon>
        <taxon>Neoptera</taxon>
        <taxon>Polyneoptera</taxon>
        <taxon>Phasmatodea</taxon>
        <taxon>Timematodea</taxon>
        <taxon>Timematoidea</taxon>
        <taxon>Timematidae</taxon>
        <taxon>Timema</taxon>
    </lineage>
</organism>
<dbReference type="EMBL" id="OD000171">
    <property type="protein sequence ID" value="CAD7396193.1"/>
    <property type="molecule type" value="Genomic_DNA"/>
</dbReference>
<feature type="region of interest" description="Disordered" evidence="1">
    <location>
        <begin position="143"/>
        <end position="170"/>
    </location>
</feature>
<evidence type="ECO:0000256" key="1">
    <source>
        <dbReference type="SAM" id="MobiDB-lite"/>
    </source>
</evidence>
<dbReference type="AlphaFoldDB" id="A0A7R9CI32"/>
<proteinExistence type="predicted"/>
<reference evidence="2" key="1">
    <citation type="submission" date="2020-11" db="EMBL/GenBank/DDBJ databases">
        <authorList>
            <person name="Tran Van P."/>
        </authorList>
    </citation>
    <scope>NUCLEOTIDE SEQUENCE</scope>
</reference>
<protein>
    <submittedName>
        <fullName evidence="2">Uncharacterized protein</fullName>
    </submittedName>
</protein>
<evidence type="ECO:0000313" key="2">
    <source>
        <dbReference type="EMBL" id="CAD7396193.1"/>
    </source>
</evidence>
<feature type="region of interest" description="Disordered" evidence="1">
    <location>
        <begin position="16"/>
        <end position="128"/>
    </location>
</feature>